<protein>
    <submittedName>
        <fullName evidence="9">Phosphoglycerol transferase</fullName>
    </submittedName>
</protein>
<evidence type="ECO:0000259" key="8">
    <source>
        <dbReference type="Pfam" id="PF00884"/>
    </source>
</evidence>
<dbReference type="Pfam" id="PF00884">
    <property type="entry name" value="Sulfatase"/>
    <property type="match status" value="1"/>
</dbReference>
<evidence type="ECO:0000256" key="5">
    <source>
        <dbReference type="ARBA" id="ARBA00022989"/>
    </source>
</evidence>
<dbReference type="OrthoDB" id="9777768at2"/>
<dbReference type="PANTHER" id="PTHR47371:SF3">
    <property type="entry name" value="PHOSPHOGLYCEROL TRANSFERASE I"/>
    <property type="match status" value="1"/>
</dbReference>
<feature type="transmembrane region" description="Helical" evidence="7">
    <location>
        <begin position="104"/>
        <end position="122"/>
    </location>
</feature>
<keyword evidence="9" id="KW-0808">Transferase</keyword>
<organism evidence="9 10">
    <name type="scientific">Anaerorhabdus furcosa</name>
    <dbReference type="NCBI Taxonomy" id="118967"/>
    <lineage>
        <taxon>Bacteria</taxon>
        <taxon>Bacillati</taxon>
        <taxon>Bacillota</taxon>
        <taxon>Erysipelotrichia</taxon>
        <taxon>Erysipelotrichales</taxon>
        <taxon>Erysipelotrichaceae</taxon>
        <taxon>Anaerorhabdus</taxon>
    </lineage>
</organism>
<keyword evidence="4 7" id="KW-0812">Transmembrane</keyword>
<dbReference type="SUPFAM" id="SSF53649">
    <property type="entry name" value="Alkaline phosphatase-like"/>
    <property type="match status" value="1"/>
</dbReference>
<dbReference type="CDD" id="cd16015">
    <property type="entry name" value="LTA_synthase"/>
    <property type="match status" value="1"/>
</dbReference>
<accession>A0A1T4K105</accession>
<dbReference type="Gene3D" id="3.40.720.10">
    <property type="entry name" value="Alkaline Phosphatase, subunit A"/>
    <property type="match status" value="1"/>
</dbReference>
<dbReference type="AlphaFoldDB" id="A0A1T4K105"/>
<dbReference type="PANTHER" id="PTHR47371">
    <property type="entry name" value="LIPOTEICHOIC ACID SYNTHASE"/>
    <property type="match status" value="1"/>
</dbReference>
<reference evidence="10" key="1">
    <citation type="submission" date="2017-02" db="EMBL/GenBank/DDBJ databases">
        <authorList>
            <person name="Varghese N."/>
            <person name="Submissions S."/>
        </authorList>
    </citation>
    <scope>NUCLEOTIDE SEQUENCE [LARGE SCALE GENOMIC DNA]</scope>
    <source>
        <strain evidence="10">ATCC 25662</strain>
    </source>
</reference>
<sequence length="496" mass="57005">MFRTINWKKIGQYAISMTLLFLSILMIRSTDWAIDTFNAIEFSEIVYHLKVPIEGTSSSILESFFLNSFLFSAVVTIVIAWLVSYFCKKYEDKKIFELIRCRKIVSAIIVFVVFGCFSLLRVNALDYVIDITTQSSFIEENYVDGRDVNLNFPENKRNLIYIFLESMESTYLSNDMGGFMEDNLLPNLSQYAKEGVNFSNTNEMGGLYVPQNASWTIAAMVAQTTGLPLSVPIDSNQYYGEKPFLPGAYSIGDILESEGYNQELLIGSKAEFGARNLLFMQHGDYNIDDYHAAIDDGRLPKGYFEWWGYEDSKLFDYAKETLVELSSKPEPFNLTMLTVNTHFQDGYLEESCEVDYDDPYYNVIACSDSQVYEFVEWVKQQEFYENTTIVIVGDHLSMNRKTFDDIEKSDRTVFNVILNSVVETNRTQMRTATTFDMFPTTLASLGIEIEGERLGLGVNLFSEKRTLAEKYGLKMMNEELSYFSKFYNDNLLSIEE</sequence>
<gene>
    <name evidence="9" type="ORF">SAMN02745191_0220</name>
</gene>
<dbReference type="InterPro" id="IPR017850">
    <property type="entry name" value="Alkaline_phosphatase_core_sf"/>
</dbReference>
<dbReference type="STRING" id="118967.SAMN02745191_0220"/>
<dbReference type="GO" id="GO:0016740">
    <property type="term" value="F:transferase activity"/>
    <property type="evidence" value="ECO:0007669"/>
    <property type="project" value="UniProtKB-KW"/>
</dbReference>
<evidence type="ECO:0000256" key="4">
    <source>
        <dbReference type="ARBA" id="ARBA00022692"/>
    </source>
</evidence>
<feature type="domain" description="Sulfatase N-terminal" evidence="8">
    <location>
        <begin position="157"/>
        <end position="447"/>
    </location>
</feature>
<evidence type="ECO:0000313" key="10">
    <source>
        <dbReference type="Proteomes" id="UP000243297"/>
    </source>
</evidence>
<dbReference type="InterPro" id="IPR050448">
    <property type="entry name" value="OpgB/LTA_synthase_biosynth"/>
</dbReference>
<keyword evidence="3" id="KW-1003">Cell membrane</keyword>
<evidence type="ECO:0000256" key="3">
    <source>
        <dbReference type="ARBA" id="ARBA00022475"/>
    </source>
</evidence>
<comment type="pathway">
    <text evidence="2">Cell wall biogenesis; lipoteichoic acid biosynthesis.</text>
</comment>
<name>A0A1T4K105_9FIRM</name>
<dbReference type="RefSeq" id="WP_078710680.1">
    <property type="nucleotide sequence ID" value="NZ_FUWY01000001.1"/>
</dbReference>
<feature type="transmembrane region" description="Helical" evidence="7">
    <location>
        <begin position="64"/>
        <end position="83"/>
    </location>
</feature>
<keyword evidence="6 7" id="KW-0472">Membrane</keyword>
<evidence type="ECO:0000256" key="1">
    <source>
        <dbReference type="ARBA" id="ARBA00004651"/>
    </source>
</evidence>
<dbReference type="GO" id="GO:0005886">
    <property type="term" value="C:plasma membrane"/>
    <property type="evidence" value="ECO:0007669"/>
    <property type="project" value="UniProtKB-SubCell"/>
</dbReference>
<dbReference type="EMBL" id="FUWY01000001">
    <property type="protein sequence ID" value="SJZ36039.1"/>
    <property type="molecule type" value="Genomic_DNA"/>
</dbReference>
<evidence type="ECO:0000313" key="9">
    <source>
        <dbReference type="EMBL" id="SJZ36039.1"/>
    </source>
</evidence>
<dbReference type="InterPro" id="IPR000917">
    <property type="entry name" value="Sulfatase_N"/>
</dbReference>
<keyword evidence="10" id="KW-1185">Reference proteome</keyword>
<dbReference type="Proteomes" id="UP000243297">
    <property type="component" value="Unassembled WGS sequence"/>
</dbReference>
<evidence type="ECO:0000256" key="2">
    <source>
        <dbReference type="ARBA" id="ARBA00004936"/>
    </source>
</evidence>
<proteinExistence type="predicted"/>
<evidence type="ECO:0000256" key="6">
    <source>
        <dbReference type="ARBA" id="ARBA00023136"/>
    </source>
</evidence>
<comment type="subcellular location">
    <subcellularLocation>
        <location evidence="1">Cell membrane</location>
        <topology evidence="1">Multi-pass membrane protein</topology>
    </subcellularLocation>
</comment>
<keyword evidence="5 7" id="KW-1133">Transmembrane helix</keyword>
<evidence type="ECO:0000256" key="7">
    <source>
        <dbReference type="SAM" id="Phobius"/>
    </source>
</evidence>